<feature type="compositionally biased region" description="Gly residues" evidence="1">
    <location>
        <begin position="18"/>
        <end position="31"/>
    </location>
</feature>
<protein>
    <submittedName>
        <fullName evidence="2">Uncharacterized protein</fullName>
    </submittedName>
</protein>
<proteinExistence type="predicted"/>
<feature type="region of interest" description="Disordered" evidence="1">
    <location>
        <begin position="1"/>
        <end position="52"/>
    </location>
</feature>
<dbReference type="RefSeq" id="WP_211472207.1">
    <property type="nucleotide sequence ID" value="NZ_JAGSXH010000196.1"/>
</dbReference>
<evidence type="ECO:0000256" key="1">
    <source>
        <dbReference type="SAM" id="MobiDB-lite"/>
    </source>
</evidence>
<reference evidence="2" key="1">
    <citation type="submission" date="2021-04" db="EMBL/GenBank/DDBJ databases">
        <title>Genome based classification of Actinospica acidithermotolerans sp. nov., an actinobacterium isolated from an Indonesian hot spring.</title>
        <authorList>
            <person name="Kusuma A.B."/>
            <person name="Putra K.E."/>
            <person name="Nafisah S."/>
            <person name="Loh J."/>
            <person name="Nouioui I."/>
            <person name="Goodfellow M."/>
        </authorList>
    </citation>
    <scope>NUCLEOTIDE SEQUENCE</scope>
    <source>
        <strain evidence="2">DSM 45618</strain>
    </source>
</reference>
<dbReference type="AlphaFoldDB" id="A0A8J7WQU2"/>
<gene>
    <name evidence="2" type="ORF">KGA66_27400</name>
</gene>
<sequence>MQEPDLGLGEQSVEGSGRAQGDGEPAGGGDVFAGFDRPFRSPGEGAGTFGGGFKRRPSIRHALAGAGPVLPTVCSALFGTVLLGTIPASRHDPAKLSSPHRTCAAVTLRAARDDAVTLPRHGM</sequence>
<dbReference type="Proteomes" id="UP000677913">
    <property type="component" value="Unassembled WGS sequence"/>
</dbReference>
<comment type="caution">
    <text evidence="2">The sequence shown here is derived from an EMBL/GenBank/DDBJ whole genome shotgun (WGS) entry which is preliminary data.</text>
</comment>
<evidence type="ECO:0000313" key="3">
    <source>
        <dbReference type="Proteomes" id="UP000677913"/>
    </source>
</evidence>
<name>A0A8J7WQU2_9ACTN</name>
<evidence type="ECO:0000313" key="2">
    <source>
        <dbReference type="EMBL" id="MBS2966793.1"/>
    </source>
</evidence>
<dbReference type="EMBL" id="JAGSXH010000196">
    <property type="protein sequence ID" value="MBS2966793.1"/>
    <property type="molecule type" value="Genomic_DNA"/>
</dbReference>
<accession>A0A8J7WQU2</accession>
<organism evidence="2 3">
    <name type="scientific">Actinocrinis puniceicyclus</name>
    <dbReference type="NCBI Taxonomy" id="977794"/>
    <lineage>
        <taxon>Bacteria</taxon>
        <taxon>Bacillati</taxon>
        <taxon>Actinomycetota</taxon>
        <taxon>Actinomycetes</taxon>
        <taxon>Catenulisporales</taxon>
        <taxon>Actinospicaceae</taxon>
        <taxon>Actinocrinis</taxon>
    </lineage>
</organism>
<keyword evidence="3" id="KW-1185">Reference proteome</keyword>